<evidence type="ECO:0008006" key="4">
    <source>
        <dbReference type="Google" id="ProtNLM"/>
    </source>
</evidence>
<evidence type="ECO:0000313" key="3">
    <source>
        <dbReference type="Proteomes" id="UP001139199"/>
    </source>
</evidence>
<accession>A0A9X1L5C0</accession>
<dbReference type="EMBL" id="JAJAPW010000004">
    <property type="protein sequence ID" value="MCB4799226.1"/>
    <property type="molecule type" value="Genomic_DNA"/>
</dbReference>
<keyword evidence="1" id="KW-0732">Signal</keyword>
<evidence type="ECO:0000313" key="2">
    <source>
        <dbReference type="EMBL" id="MCB4799226.1"/>
    </source>
</evidence>
<evidence type="ECO:0000256" key="1">
    <source>
        <dbReference type="SAM" id="SignalP"/>
    </source>
</evidence>
<feature type="signal peptide" evidence="1">
    <location>
        <begin position="1"/>
        <end position="21"/>
    </location>
</feature>
<organism evidence="2 3">
    <name type="scientific">Neotamlana laminarinivorans</name>
    <dbReference type="NCBI Taxonomy" id="2883124"/>
    <lineage>
        <taxon>Bacteria</taxon>
        <taxon>Pseudomonadati</taxon>
        <taxon>Bacteroidota</taxon>
        <taxon>Flavobacteriia</taxon>
        <taxon>Flavobacteriales</taxon>
        <taxon>Flavobacteriaceae</taxon>
        <taxon>Neotamlana</taxon>
    </lineage>
</organism>
<sequence>MRKITLLVIAMLIFVSCTKDVDFNQANDIQISPAVELSLIYTQAYASNFLVNGVEVATTETDFIEVDIFNDQFINDNVTKVDLHFETENTLPREFLFNVNFYSETGAYLHTYSFTTQEESPHIATFEDNNLNIIKNTNILEFTITLLSGEPLTEDTPGSISLQSKAIFYFNIES</sequence>
<reference evidence="2" key="1">
    <citation type="submission" date="2021-10" db="EMBL/GenBank/DDBJ databases">
        <title>Tamlana sargassums sp. nov., and Tamlana laminarinivorans sp. nov., two new bacteria isolated from the brown alga.</title>
        <authorList>
            <person name="Li J."/>
        </authorList>
    </citation>
    <scope>NUCLEOTIDE SEQUENCE</scope>
    <source>
        <strain evidence="2">PT2-4</strain>
    </source>
</reference>
<gene>
    <name evidence="2" type="ORF">LG649_10235</name>
</gene>
<proteinExistence type="predicted"/>
<dbReference type="PROSITE" id="PS51257">
    <property type="entry name" value="PROKAR_LIPOPROTEIN"/>
    <property type="match status" value="1"/>
</dbReference>
<name>A0A9X1L5C0_9FLAO</name>
<feature type="chain" id="PRO_5040840321" description="DUF4625 domain-containing protein" evidence="1">
    <location>
        <begin position="22"/>
        <end position="174"/>
    </location>
</feature>
<keyword evidence="3" id="KW-1185">Reference proteome</keyword>
<dbReference type="RefSeq" id="WP_226543738.1">
    <property type="nucleotide sequence ID" value="NZ_JAJAPW010000004.1"/>
</dbReference>
<protein>
    <recommendedName>
        <fullName evidence="4">DUF4625 domain-containing protein</fullName>
    </recommendedName>
</protein>
<dbReference type="AlphaFoldDB" id="A0A9X1L5C0"/>
<dbReference type="Proteomes" id="UP001139199">
    <property type="component" value="Unassembled WGS sequence"/>
</dbReference>
<comment type="caution">
    <text evidence="2">The sequence shown here is derived from an EMBL/GenBank/DDBJ whole genome shotgun (WGS) entry which is preliminary data.</text>
</comment>